<dbReference type="AlphaFoldDB" id="A0AAD9H686"/>
<reference evidence="1" key="1">
    <citation type="submission" date="2021-06" db="EMBL/GenBank/DDBJ databases">
        <title>Comparative genomics, transcriptomics and evolutionary studies reveal genomic signatures of adaptation to plant cell wall in hemibiotrophic fungi.</title>
        <authorList>
            <consortium name="DOE Joint Genome Institute"/>
            <person name="Baroncelli R."/>
            <person name="Diaz J.F."/>
            <person name="Benocci T."/>
            <person name="Peng M."/>
            <person name="Battaglia E."/>
            <person name="Haridas S."/>
            <person name="Andreopoulos W."/>
            <person name="Labutti K."/>
            <person name="Pangilinan J."/>
            <person name="Floch G.L."/>
            <person name="Makela M.R."/>
            <person name="Henrissat B."/>
            <person name="Grigoriev I.V."/>
            <person name="Crouch J.A."/>
            <person name="De Vries R.P."/>
            <person name="Sukno S.A."/>
            <person name="Thon M.R."/>
        </authorList>
    </citation>
    <scope>NUCLEOTIDE SEQUENCE</scope>
    <source>
        <strain evidence="1">MAFF235873</strain>
    </source>
</reference>
<comment type="caution">
    <text evidence="1">The sequence shown here is derived from an EMBL/GenBank/DDBJ whole genome shotgun (WGS) entry which is preliminary data.</text>
</comment>
<organism evidence="1 2">
    <name type="scientific">Colletotrichum zoysiae</name>
    <dbReference type="NCBI Taxonomy" id="1216348"/>
    <lineage>
        <taxon>Eukaryota</taxon>
        <taxon>Fungi</taxon>
        <taxon>Dikarya</taxon>
        <taxon>Ascomycota</taxon>
        <taxon>Pezizomycotina</taxon>
        <taxon>Sordariomycetes</taxon>
        <taxon>Hypocreomycetidae</taxon>
        <taxon>Glomerellales</taxon>
        <taxon>Glomerellaceae</taxon>
        <taxon>Colletotrichum</taxon>
        <taxon>Colletotrichum graminicola species complex</taxon>
    </lineage>
</organism>
<gene>
    <name evidence="1" type="ORF">LX32DRAFT_645352</name>
</gene>
<name>A0AAD9H686_9PEZI</name>
<proteinExistence type="predicted"/>
<sequence>MPPILSTSLPRWLTCVLSAAGRIVQARHPAAATTPIAVAVTVASPLLLKFDHPLCKRFKALLKPRNVVGEVGSEGLEMMIHRGRVVCVNSDWPDVWQALKACVVAEIHVDEGPFCAGWVIRHVTTPKIQSPRF</sequence>
<protein>
    <submittedName>
        <fullName evidence="1">Uncharacterized protein</fullName>
    </submittedName>
</protein>
<evidence type="ECO:0000313" key="1">
    <source>
        <dbReference type="EMBL" id="KAK2022622.1"/>
    </source>
</evidence>
<accession>A0AAD9H686</accession>
<dbReference type="EMBL" id="MU843034">
    <property type="protein sequence ID" value="KAK2022622.1"/>
    <property type="molecule type" value="Genomic_DNA"/>
</dbReference>
<keyword evidence="2" id="KW-1185">Reference proteome</keyword>
<evidence type="ECO:0000313" key="2">
    <source>
        <dbReference type="Proteomes" id="UP001232148"/>
    </source>
</evidence>
<dbReference type="Proteomes" id="UP001232148">
    <property type="component" value="Unassembled WGS sequence"/>
</dbReference>